<dbReference type="InterPro" id="IPR038610">
    <property type="entry name" value="FliK-like_C_sf"/>
</dbReference>
<dbReference type="Proteomes" id="UP000507962">
    <property type="component" value="Unassembled WGS sequence"/>
</dbReference>
<feature type="region of interest" description="Disordered" evidence="1">
    <location>
        <begin position="169"/>
        <end position="190"/>
    </location>
</feature>
<dbReference type="PANTHER" id="PTHR37533:SF2">
    <property type="entry name" value="FLAGELLAR HOOK-LENGTH CONTROL PROTEIN"/>
    <property type="match status" value="1"/>
</dbReference>
<evidence type="ECO:0000313" key="3">
    <source>
        <dbReference type="EMBL" id="VFQ42642.1"/>
    </source>
</evidence>
<dbReference type="EMBL" id="CAADHO010000001">
    <property type="protein sequence ID" value="VFQ42642.1"/>
    <property type="molecule type" value="Genomic_DNA"/>
</dbReference>
<feature type="compositionally biased region" description="Low complexity" evidence="1">
    <location>
        <begin position="316"/>
        <end position="326"/>
    </location>
</feature>
<dbReference type="AlphaFoldDB" id="A0A4U8YM62"/>
<keyword evidence="3" id="KW-0282">Flagellum</keyword>
<feature type="domain" description="Flagellar hook-length control protein-like C-terminal" evidence="2">
    <location>
        <begin position="391"/>
        <end position="469"/>
    </location>
</feature>
<dbReference type="InterPro" id="IPR021136">
    <property type="entry name" value="Flagellar_hook_control-like_C"/>
</dbReference>
<keyword evidence="3" id="KW-0969">Cilium</keyword>
<sequence length="523" mass="51930">MGFAFCLRACGVPPVGPASRTHLMTQGGGISVTPGNPTGKVKRFMQTAVQTTSEATSGLQAAGRQRGAKGKQPGGFAALLTAFFGKGNAAKGMAPETKGEGPEAGTLLKGKAPSGKKAVLSMAEGKGPVKKGASAEAEDIKGNGDEAVTELLAGLAVSPLVPAVKSGGPALAEGQLEHGPEKNAGAPGKSGAKVPFTKGGMAPGPIQGGGAAPAGKVPQPAGEVGVDRFAEMVRGAADGKKATRQEAAPLSAPGASPASADVKVPAAAAGIAEGLGNTLARSGNRATVRGAKAASPAEVAPDGAGAARLAKKDHPAMAPGAGARPRTTPTDEPAAAPLQSVKSAGVDRAGAPVVPTPSDVVAAAANELEPSSSVDTPKSGLTRQLALQVGRQIATSLKKNDREVTFQVRPPSLGRIQIRIEKEGEGVSVRIVSEKEKAGEILAAGKHDLRALMADHGIRLDRIEVATGATMDFMAQNGGGMEGRSGRGRSSPRQGGQGGAGEPEGEASGPAKREHEGAISVVA</sequence>
<feature type="region of interest" description="Disordered" evidence="1">
    <location>
        <begin position="474"/>
        <end position="523"/>
    </location>
</feature>
<feature type="region of interest" description="Disordered" evidence="1">
    <location>
        <begin position="91"/>
        <end position="115"/>
    </location>
</feature>
<protein>
    <submittedName>
        <fullName evidence="3">Flagellar hook-length control protein-like c-terminal</fullName>
    </submittedName>
</protein>
<feature type="compositionally biased region" description="Low complexity" evidence="1">
    <location>
        <begin position="247"/>
        <end position="259"/>
    </location>
</feature>
<reference evidence="3 4" key="1">
    <citation type="submission" date="2019-03" db="EMBL/GenBank/DDBJ databases">
        <authorList>
            <person name="Nijsse B."/>
        </authorList>
    </citation>
    <scope>NUCLEOTIDE SEQUENCE [LARGE SCALE GENOMIC DNA]</scope>
    <source>
        <strain evidence="3">Desulfoluna butyratoxydans MSL71</strain>
    </source>
</reference>
<organism evidence="3 4">
    <name type="scientific">Desulfoluna butyratoxydans</name>
    <dbReference type="NCBI Taxonomy" id="231438"/>
    <lineage>
        <taxon>Bacteria</taxon>
        <taxon>Pseudomonadati</taxon>
        <taxon>Thermodesulfobacteriota</taxon>
        <taxon>Desulfobacteria</taxon>
        <taxon>Desulfobacterales</taxon>
        <taxon>Desulfolunaceae</taxon>
        <taxon>Desulfoluna</taxon>
    </lineage>
</organism>
<name>A0A4U8YM62_9BACT</name>
<feature type="region of interest" description="Disordered" evidence="1">
    <location>
        <begin position="237"/>
        <end position="259"/>
    </location>
</feature>
<dbReference type="CDD" id="cd17470">
    <property type="entry name" value="T3SS_Flik_C"/>
    <property type="match status" value="1"/>
</dbReference>
<dbReference type="Pfam" id="PF02120">
    <property type="entry name" value="Flg_hook"/>
    <property type="match status" value="1"/>
</dbReference>
<accession>A0A4U8YM62</accession>
<evidence type="ECO:0000259" key="2">
    <source>
        <dbReference type="Pfam" id="PF02120"/>
    </source>
</evidence>
<keyword evidence="3" id="KW-0966">Cell projection</keyword>
<evidence type="ECO:0000256" key="1">
    <source>
        <dbReference type="SAM" id="MobiDB-lite"/>
    </source>
</evidence>
<dbReference type="PANTHER" id="PTHR37533">
    <property type="entry name" value="FLAGELLAR HOOK-LENGTH CONTROL PROTEIN"/>
    <property type="match status" value="1"/>
</dbReference>
<proteinExistence type="predicted"/>
<keyword evidence="4" id="KW-1185">Reference proteome</keyword>
<dbReference type="InterPro" id="IPR052563">
    <property type="entry name" value="FliK"/>
</dbReference>
<gene>
    <name evidence="3" type="ORF">MSL71_2630</name>
</gene>
<dbReference type="Gene3D" id="3.30.750.140">
    <property type="match status" value="1"/>
</dbReference>
<feature type="region of interest" description="Disordered" evidence="1">
    <location>
        <begin position="292"/>
        <end position="334"/>
    </location>
</feature>
<evidence type="ECO:0000313" key="4">
    <source>
        <dbReference type="Proteomes" id="UP000507962"/>
    </source>
</evidence>